<evidence type="ECO:0000313" key="2">
    <source>
        <dbReference type="Proteomes" id="UP001156102"/>
    </source>
</evidence>
<gene>
    <name evidence="1" type="ORF">NK662_20250</name>
</gene>
<dbReference type="Proteomes" id="UP001156102">
    <property type="component" value="Unassembled WGS sequence"/>
</dbReference>
<accession>A0AA42BSS7</accession>
<name>A0AA42BSS7_9BACI</name>
<reference evidence="1" key="1">
    <citation type="submission" date="2022-07" db="EMBL/GenBank/DDBJ databases">
        <authorList>
            <person name="Li W.-J."/>
            <person name="Deng Q.-Q."/>
        </authorList>
    </citation>
    <scope>NUCLEOTIDE SEQUENCE</scope>
    <source>
        <strain evidence="1">SYSU M60031</strain>
    </source>
</reference>
<sequence>MSHVIENIAPSEEFAAFFEDNGETAYLYLARIANGEILGITDSLWMYNQIEPPISAYEQVLLAWTEDSSRVAFIINGHCLGMMDLAAGRKATANLHGEIPFTYWESGMPQEFGMPLSLEVPKE</sequence>
<dbReference type="InterPro" id="IPR014449">
    <property type="entry name" value="UCP007050_HI0931"/>
</dbReference>
<dbReference type="EMBL" id="JANCLT010000015">
    <property type="protein sequence ID" value="MCP8970854.1"/>
    <property type="molecule type" value="Genomic_DNA"/>
</dbReference>
<evidence type="ECO:0000313" key="1">
    <source>
        <dbReference type="EMBL" id="MCP8970854.1"/>
    </source>
</evidence>
<dbReference type="AlphaFoldDB" id="A0AA42BSS7"/>
<dbReference type="Pfam" id="PF10008">
    <property type="entry name" value="DUF2251"/>
    <property type="match status" value="1"/>
</dbReference>
<organism evidence="1 2">
    <name type="scientific">Ectobacillus ponti</name>
    <dbReference type="NCBI Taxonomy" id="2961894"/>
    <lineage>
        <taxon>Bacteria</taxon>
        <taxon>Bacillati</taxon>
        <taxon>Bacillota</taxon>
        <taxon>Bacilli</taxon>
        <taxon>Bacillales</taxon>
        <taxon>Bacillaceae</taxon>
        <taxon>Ectobacillus</taxon>
    </lineage>
</organism>
<protein>
    <submittedName>
        <fullName evidence="1">DUF2251 domain-containing protein</fullName>
    </submittedName>
</protein>
<comment type="caution">
    <text evidence="1">The sequence shown here is derived from an EMBL/GenBank/DDBJ whole genome shotgun (WGS) entry which is preliminary data.</text>
</comment>
<dbReference type="RefSeq" id="WP_254760781.1">
    <property type="nucleotide sequence ID" value="NZ_JANCLT010000015.1"/>
</dbReference>
<proteinExistence type="predicted"/>
<keyword evidence="2" id="KW-1185">Reference proteome</keyword>